<keyword evidence="3" id="KW-1185">Reference proteome</keyword>
<evidence type="ECO:0000313" key="3">
    <source>
        <dbReference type="Proteomes" id="UP001407405"/>
    </source>
</evidence>
<dbReference type="PANTHER" id="PTHR39341">
    <property type="entry name" value="BSL7085 PROTEIN"/>
    <property type="match status" value="1"/>
</dbReference>
<dbReference type="Pfam" id="PF08984">
    <property type="entry name" value="DUF1858"/>
    <property type="match status" value="1"/>
</dbReference>
<dbReference type="Gene3D" id="1.10.3910.10">
    <property type="entry name" value="SP0561-like"/>
    <property type="match status" value="1"/>
</dbReference>
<name>A0ABU9VYR1_9CLOT</name>
<protein>
    <submittedName>
        <fullName evidence="2">DUF1858 domain-containing protein</fullName>
    </submittedName>
</protein>
<dbReference type="NCBIfam" id="TIGR03980">
    <property type="entry name" value="prismane_assoc"/>
    <property type="match status" value="1"/>
</dbReference>
<comment type="caution">
    <text evidence="2">The sequence shown here is derived from an EMBL/GenBank/DDBJ whole genome shotgun (WGS) entry which is preliminary data.</text>
</comment>
<proteinExistence type="predicted"/>
<evidence type="ECO:0000313" key="2">
    <source>
        <dbReference type="EMBL" id="MEN1761501.1"/>
    </source>
</evidence>
<dbReference type="PROSITE" id="PS51257">
    <property type="entry name" value="PROKAR_LIPOPROTEIN"/>
    <property type="match status" value="1"/>
</dbReference>
<gene>
    <name evidence="2" type="ORF">AAIG11_13515</name>
</gene>
<reference evidence="2 3" key="1">
    <citation type="submission" date="2024-04" db="EMBL/GenBank/DDBJ databases">
        <title>Genome sequencing and metabolic network reconstruction of aminoacids and betaine degradation by Anoxynatronum sibiricum.</title>
        <authorList>
            <person name="Detkova E.N."/>
            <person name="Boltjanskaja Y.V."/>
            <person name="Mardanov A.V."/>
            <person name="Kevbrin V."/>
        </authorList>
    </citation>
    <scope>NUCLEOTIDE SEQUENCE [LARGE SCALE GENOMIC DNA]</scope>
    <source>
        <strain evidence="2 3">Z-7981</strain>
    </source>
</reference>
<dbReference type="EMBL" id="JBCITM010000016">
    <property type="protein sequence ID" value="MEN1761501.1"/>
    <property type="molecule type" value="Genomic_DNA"/>
</dbReference>
<dbReference type="PANTHER" id="PTHR39341:SF1">
    <property type="entry name" value="DUF1858 DOMAIN-CONTAINING PROTEIN"/>
    <property type="match status" value="1"/>
</dbReference>
<dbReference type="RefSeq" id="WP_343186788.1">
    <property type="nucleotide sequence ID" value="NZ_JBCITM010000016.1"/>
</dbReference>
<organism evidence="2 3">
    <name type="scientific">Anoxynatronum sibiricum</name>
    <dbReference type="NCBI Taxonomy" id="210623"/>
    <lineage>
        <taxon>Bacteria</taxon>
        <taxon>Bacillati</taxon>
        <taxon>Bacillota</taxon>
        <taxon>Clostridia</taxon>
        <taxon>Eubacteriales</taxon>
        <taxon>Clostridiaceae</taxon>
        <taxon>Anoxynatronum</taxon>
    </lineage>
</organism>
<accession>A0ABU9VYR1</accession>
<feature type="domain" description="DUF1858" evidence="1">
    <location>
        <begin position="3"/>
        <end position="55"/>
    </location>
</feature>
<dbReference type="SUPFAM" id="SSF140683">
    <property type="entry name" value="SP0561-like"/>
    <property type="match status" value="1"/>
</dbReference>
<dbReference type="InterPro" id="IPR038062">
    <property type="entry name" value="ScdA-like_N_sf"/>
</dbReference>
<evidence type="ECO:0000259" key="1">
    <source>
        <dbReference type="Pfam" id="PF08984"/>
    </source>
</evidence>
<dbReference type="Proteomes" id="UP001407405">
    <property type="component" value="Unassembled WGS sequence"/>
</dbReference>
<dbReference type="InterPro" id="IPR015077">
    <property type="entry name" value="DUF1858"/>
</dbReference>
<sequence>MNITKDMTIAEILKHQPNAAVILMQFGMGCIGCPSSQSETLAEAALVHNMDADAILVKLNEGRA</sequence>
<dbReference type="InterPro" id="IPR023883">
    <property type="entry name" value="CHP03980_redox-disulphide"/>
</dbReference>